<accession>A0A6C0AC56</accession>
<evidence type="ECO:0000313" key="1">
    <source>
        <dbReference type="EMBL" id="QHS77252.1"/>
    </source>
</evidence>
<proteinExistence type="predicted"/>
<dbReference type="AlphaFoldDB" id="A0A6C0AC56"/>
<dbReference type="EMBL" id="MN740544">
    <property type="protein sequence ID" value="QHS77252.1"/>
    <property type="molecule type" value="Genomic_DNA"/>
</dbReference>
<protein>
    <submittedName>
        <fullName evidence="1">Uncharacterized protein</fullName>
    </submittedName>
</protein>
<organism evidence="1">
    <name type="scientific">viral metagenome</name>
    <dbReference type="NCBI Taxonomy" id="1070528"/>
    <lineage>
        <taxon>unclassified sequences</taxon>
        <taxon>metagenomes</taxon>
        <taxon>organismal metagenomes</taxon>
    </lineage>
</organism>
<sequence length="140" mass="16419">MAYENPPTCDVFQCFSRDHTREEHQCVRCKIKGHGHRECPKKNYGLELKNQLIPGDMVQKLKDRKETGTIFDKMYVHAISHGEFCYGPLDDGDSYFIRNTGGFLQVIIITSKQNEILQRKNLRYTDVHLLRHFANRYIKA</sequence>
<name>A0A6C0AC56_9ZZZZ</name>
<reference evidence="1" key="1">
    <citation type="journal article" date="2020" name="Nature">
        <title>Giant virus diversity and host interactions through global metagenomics.</title>
        <authorList>
            <person name="Schulz F."/>
            <person name="Roux S."/>
            <person name="Paez-Espino D."/>
            <person name="Jungbluth S."/>
            <person name="Walsh D.A."/>
            <person name="Denef V.J."/>
            <person name="McMahon K.D."/>
            <person name="Konstantinidis K.T."/>
            <person name="Eloe-Fadrosh E.A."/>
            <person name="Kyrpides N.C."/>
            <person name="Woyke T."/>
        </authorList>
    </citation>
    <scope>NUCLEOTIDE SEQUENCE</scope>
    <source>
        <strain evidence="1">GVMAG-S-1004661-13</strain>
    </source>
</reference>